<keyword evidence="4 5" id="KW-0472">Membrane</keyword>
<evidence type="ECO:0000313" key="7">
    <source>
        <dbReference type="Proteomes" id="UP000191554"/>
    </source>
</evidence>
<dbReference type="Proteomes" id="UP000191554">
    <property type="component" value="Unassembled WGS sequence"/>
</dbReference>
<evidence type="ECO:0000256" key="5">
    <source>
        <dbReference type="SAM" id="Phobius"/>
    </source>
</evidence>
<dbReference type="EMBL" id="MZGX01000008">
    <property type="protein sequence ID" value="OPX44601.1"/>
    <property type="molecule type" value="Genomic_DNA"/>
</dbReference>
<evidence type="ECO:0000313" key="6">
    <source>
        <dbReference type="EMBL" id="OPX44601.1"/>
    </source>
</evidence>
<sequence>MSLINVVSLSIFLAFFVSYILKLVILYRKNGIKANVLAKGGKSKEIGRVELTVKATTFIWGAMWLVFSVAGLKAESIIGPVIKTDMYRYIGLIALAIGVSAFISAMVSLKTSWRVGIDKQTQTSLITSGVYRYSRNPAFVGFDIMFTGFVLTFPSVLTIAVAVINIVAVHRLILQEEKHLKSVFGKDYIDYMSKTPRYALIK</sequence>
<dbReference type="GO" id="GO:0008168">
    <property type="term" value="F:methyltransferase activity"/>
    <property type="evidence" value="ECO:0007669"/>
    <property type="project" value="UniProtKB-KW"/>
</dbReference>
<reference evidence="6 7" key="1">
    <citation type="submission" date="2017-03" db="EMBL/GenBank/DDBJ databases">
        <title>Genome sequence of Clostridium hungatei DSM 14427.</title>
        <authorList>
            <person name="Poehlein A."/>
            <person name="Daniel R."/>
        </authorList>
    </citation>
    <scope>NUCLEOTIDE SEQUENCE [LARGE SCALE GENOMIC DNA]</scope>
    <source>
        <strain evidence="6 7">DSM 14427</strain>
    </source>
</reference>
<keyword evidence="3 5" id="KW-1133">Transmembrane helix</keyword>
<dbReference type="GO" id="GO:0012505">
    <property type="term" value="C:endomembrane system"/>
    <property type="evidence" value="ECO:0007669"/>
    <property type="project" value="UniProtKB-SubCell"/>
</dbReference>
<feature type="transmembrane region" description="Helical" evidence="5">
    <location>
        <begin position="87"/>
        <end position="109"/>
    </location>
</feature>
<dbReference type="InterPro" id="IPR007318">
    <property type="entry name" value="Phopholipid_MeTrfase"/>
</dbReference>
<feature type="transmembrane region" description="Helical" evidence="5">
    <location>
        <begin position="156"/>
        <end position="174"/>
    </location>
</feature>
<dbReference type="RefSeq" id="WP_080064039.1">
    <property type="nucleotide sequence ID" value="NZ_MZGX01000008.1"/>
</dbReference>
<comment type="subcellular location">
    <subcellularLocation>
        <location evidence="1">Endomembrane system</location>
        <topology evidence="1">Multi-pass membrane protein</topology>
    </subcellularLocation>
</comment>
<keyword evidence="6" id="KW-0489">Methyltransferase</keyword>
<name>A0A1V4SN00_RUMHU</name>
<dbReference type="PANTHER" id="PTHR12714">
    <property type="entry name" value="PROTEIN-S ISOPRENYLCYSTEINE O-METHYLTRANSFERASE"/>
    <property type="match status" value="1"/>
</dbReference>
<dbReference type="Pfam" id="PF04191">
    <property type="entry name" value="PEMT"/>
    <property type="match status" value="1"/>
</dbReference>
<comment type="caution">
    <text evidence="6">The sequence shown here is derived from an EMBL/GenBank/DDBJ whole genome shotgun (WGS) entry which is preliminary data.</text>
</comment>
<dbReference type="STRING" id="48256.CLHUN_15950"/>
<evidence type="ECO:0000256" key="2">
    <source>
        <dbReference type="ARBA" id="ARBA00022692"/>
    </source>
</evidence>
<feature type="transmembrane region" description="Helical" evidence="5">
    <location>
        <begin position="6"/>
        <end position="27"/>
    </location>
</feature>
<protein>
    <submittedName>
        <fullName evidence="6">Isoprenylcysteine carboxyl methyltransferase (ICMT) family protein</fullName>
    </submittedName>
</protein>
<keyword evidence="7" id="KW-1185">Reference proteome</keyword>
<dbReference type="OrthoDB" id="9782395at2"/>
<evidence type="ECO:0000256" key="1">
    <source>
        <dbReference type="ARBA" id="ARBA00004127"/>
    </source>
</evidence>
<dbReference type="PANTHER" id="PTHR12714:SF9">
    <property type="entry name" value="PROTEIN-S-ISOPRENYLCYSTEINE O-METHYLTRANSFERASE"/>
    <property type="match status" value="1"/>
</dbReference>
<dbReference type="GO" id="GO:0032259">
    <property type="term" value="P:methylation"/>
    <property type="evidence" value="ECO:0007669"/>
    <property type="project" value="UniProtKB-KW"/>
</dbReference>
<proteinExistence type="predicted"/>
<organism evidence="6 7">
    <name type="scientific">Ruminiclostridium hungatei</name>
    <name type="common">Clostridium hungatei</name>
    <dbReference type="NCBI Taxonomy" id="48256"/>
    <lineage>
        <taxon>Bacteria</taxon>
        <taxon>Bacillati</taxon>
        <taxon>Bacillota</taxon>
        <taxon>Clostridia</taxon>
        <taxon>Eubacteriales</taxon>
        <taxon>Oscillospiraceae</taxon>
        <taxon>Ruminiclostridium</taxon>
    </lineage>
</organism>
<keyword evidence="6" id="KW-0808">Transferase</keyword>
<accession>A0A1V4SN00</accession>
<evidence type="ECO:0000256" key="3">
    <source>
        <dbReference type="ARBA" id="ARBA00022989"/>
    </source>
</evidence>
<dbReference type="Gene3D" id="1.20.120.1630">
    <property type="match status" value="1"/>
</dbReference>
<evidence type="ECO:0000256" key="4">
    <source>
        <dbReference type="ARBA" id="ARBA00023136"/>
    </source>
</evidence>
<gene>
    <name evidence="6" type="ORF">CLHUN_15950</name>
</gene>
<keyword evidence="2 5" id="KW-0812">Transmembrane</keyword>
<dbReference type="AlphaFoldDB" id="A0A1V4SN00"/>